<organism evidence="1 2">
    <name type="scientific">Dickeya poaceiphila</name>
    <dbReference type="NCBI Taxonomy" id="568768"/>
    <lineage>
        <taxon>Bacteria</taxon>
        <taxon>Pseudomonadati</taxon>
        <taxon>Pseudomonadota</taxon>
        <taxon>Gammaproteobacteria</taxon>
        <taxon>Enterobacterales</taxon>
        <taxon>Pectobacteriaceae</taxon>
        <taxon>Dickeya</taxon>
    </lineage>
</organism>
<name>A0A5B8HMM9_9GAMM</name>
<dbReference type="EMBL" id="CP042220">
    <property type="protein sequence ID" value="QDX30605.1"/>
    <property type="molecule type" value="Genomic_DNA"/>
</dbReference>
<dbReference type="KEGG" id="dic:Dpoa569_0002517"/>
<gene>
    <name evidence="1" type="ORF">Dpoa569_0002517</name>
</gene>
<accession>A0A5B8HMM9</accession>
<proteinExistence type="predicted"/>
<protein>
    <submittedName>
        <fullName evidence="1">Uncharacterized protein</fullName>
    </submittedName>
</protein>
<evidence type="ECO:0000313" key="2">
    <source>
        <dbReference type="Proteomes" id="UP000320591"/>
    </source>
</evidence>
<dbReference type="STRING" id="568768.GCA_000406125_01338"/>
<evidence type="ECO:0000313" key="1">
    <source>
        <dbReference type="EMBL" id="QDX30605.1"/>
    </source>
</evidence>
<sequence length="68" mass="8112">MGEIIRHDYPELDKVLWDFHTQKIPADLAFRMYEERWSFIDANNISSNERFLIEKLTNFYGNGIFIAA</sequence>
<dbReference type="AlphaFoldDB" id="A0A5B8HMM9"/>
<dbReference type="OrthoDB" id="6168669at2"/>
<keyword evidence="2" id="KW-1185">Reference proteome</keyword>
<dbReference type="RefSeq" id="WP_042869599.1">
    <property type="nucleotide sequence ID" value="NZ_CM001975.1"/>
</dbReference>
<reference evidence="1 2" key="1">
    <citation type="journal article" date="2019" name="Environ. Microbiol.">
        <title>The phytopathogenic nature of Dickeya aquatica 174/2 and the dynamic early evolution of Dickeya pathogenicity.</title>
        <authorList>
            <person name="Duprey A."/>
            <person name="Taib N."/>
            <person name="Leonard S."/>
            <person name="Garin T."/>
            <person name="Flandrois J.P."/>
            <person name="Nasser W."/>
            <person name="Brochier-Armanet C."/>
            <person name="Reverchon S."/>
        </authorList>
    </citation>
    <scope>NUCLEOTIDE SEQUENCE [LARGE SCALE GENOMIC DNA]</scope>
    <source>
        <strain evidence="1 2">NCPPB 569</strain>
    </source>
</reference>
<dbReference type="Proteomes" id="UP000320591">
    <property type="component" value="Chromosome"/>
</dbReference>